<comment type="caution">
    <text evidence="1">The sequence shown here is derived from an EMBL/GenBank/DDBJ whole genome shotgun (WGS) entry which is preliminary data.</text>
</comment>
<sequence length="261" mass="29352">MLNVGVCVLYRRKVHVKLLPNAAPFEALYGGLGNDNFSFLLGIIGQYLDGQKSLSIDISPQVSLGKANFVAGDSIQEILDRLYASIVSLDLMCREQDTPKERNISTENLRRRVQSLLRKENAKFVESNWHDVSNPIIIPPSKANKTPIRLQHLQLWSEPSITNNNIRFASFVSADYVSSLIGDAHLFSAKQDIELAANFKHGKKEARLFLYRPKNLSVDMENTIDHTCWLLENNIKNKAGFKMEVGDNISKLTHLAQAFVA</sequence>
<dbReference type="EMBL" id="LXSG01000043">
    <property type="protein sequence ID" value="OAM16012.1"/>
    <property type="molecule type" value="Genomic_DNA"/>
</dbReference>
<reference evidence="2" key="1">
    <citation type="submission" date="2016-05" db="EMBL/GenBank/DDBJ databases">
        <title>Draft genome of Corynebacterium afermentans subsp. afermentans LCDC 88199T.</title>
        <authorList>
            <person name="Bernier A.-M."/>
            <person name="Bernard K."/>
        </authorList>
    </citation>
    <scope>NUCLEOTIDE SEQUENCE [LARGE SCALE GENOMIC DNA]</scope>
    <source>
        <strain evidence="2">NML04-0072</strain>
    </source>
</reference>
<organism evidence="1 2">
    <name type="scientific">Eikenella corrodens</name>
    <dbReference type="NCBI Taxonomy" id="539"/>
    <lineage>
        <taxon>Bacteria</taxon>
        <taxon>Pseudomonadati</taxon>
        <taxon>Pseudomonadota</taxon>
        <taxon>Betaproteobacteria</taxon>
        <taxon>Neisseriales</taxon>
        <taxon>Neisseriaceae</taxon>
        <taxon>Eikenella</taxon>
    </lineage>
</organism>
<dbReference type="Proteomes" id="UP000077589">
    <property type="component" value="Unassembled WGS sequence"/>
</dbReference>
<evidence type="ECO:0000313" key="2">
    <source>
        <dbReference type="Proteomes" id="UP000077589"/>
    </source>
</evidence>
<evidence type="ECO:0000313" key="1">
    <source>
        <dbReference type="EMBL" id="OAM16012.1"/>
    </source>
</evidence>
<dbReference type="AlphaFoldDB" id="A0A1A9RCP5"/>
<accession>A0A1A9RCP5</accession>
<protein>
    <submittedName>
        <fullName evidence="1">Uncharacterized protein</fullName>
    </submittedName>
</protein>
<gene>
    <name evidence="1" type="ORF">A7P90_11380</name>
</gene>
<proteinExistence type="predicted"/>
<name>A0A1A9RCP5_EIKCO</name>